<dbReference type="Proteomes" id="UP000247540">
    <property type="component" value="Unassembled WGS sequence"/>
</dbReference>
<comment type="caution">
    <text evidence="1">The sequence shown here is derived from an EMBL/GenBank/DDBJ whole genome shotgun (WGS) entry which is preliminary data.</text>
</comment>
<name>A0A318SKC0_9BURK</name>
<reference evidence="1 2" key="1">
    <citation type="submission" date="2018-06" db="EMBL/GenBank/DDBJ databases">
        <title>Genomic Encyclopedia of Type Strains, Phase III (KMG-III): the genomes of soil and plant-associated and newly described type strains.</title>
        <authorList>
            <person name="Whitman W."/>
        </authorList>
    </citation>
    <scope>NUCLEOTIDE SEQUENCE [LARGE SCALE GENOMIC DNA]</scope>
    <source>
        <strain evidence="1 2">CECT 7646</strain>
    </source>
</reference>
<gene>
    <name evidence="1" type="ORF">DFQ15_102136</name>
</gene>
<dbReference type="EMBL" id="QJTC01000002">
    <property type="protein sequence ID" value="PYE79403.1"/>
    <property type="molecule type" value="Genomic_DNA"/>
</dbReference>
<dbReference type="AlphaFoldDB" id="A0A318SKC0"/>
<evidence type="ECO:0000313" key="1">
    <source>
        <dbReference type="EMBL" id="PYE79403.1"/>
    </source>
</evidence>
<sequence length="183" mass="20443">MPGQPNSVELRMLEEIRGMATLIDNLQQRAYGIEGLEAQYADAVALELQRQARLNGDVRAGGADDFRRRSDRIMRRIDRHYRDYPETSARLPRGGDAQVPSDVLKTAMNMLFKVETIVSLPADVSEGDQLQIGKILLDLAKNLPVRPAVIDAARAAQNDPQKLIGELQALVQRDRSVWTLGRN</sequence>
<keyword evidence="2" id="KW-1185">Reference proteome</keyword>
<proteinExistence type="predicted"/>
<accession>A0A318SKC0</accession>
<protein>
    <submittedName>
        <fullName evidence="1">Uncharacterized protein</fullName>
    </submittedName>
</protein>
<organism evidence="1 2">
    <name type="scientific">Xylophilus ampelinus</name>
    <dbReference type="NCBI Taxonomy" id="54067"/>
    <lineage>
        <taxon>Bacteria</taxon>
        <taxon>Pseudomonadati</taxon>
        <taxon>Pseudomonadota</taxon>
        <taxon>Betaproteobacteria</taxon>
        <taxon>Burkholderiales</taxon>
        <taxon>Xylophilus</taxon>
    </lineage>
</organism>
<evidence type="ECO:0000313" key="2">
    <source>
        <dbReference type="Proteomes" id="UP000247540"/>
    </source>
</evidence>